<dbReference type="InterPro" id="IPR024176">
    <property type="entry name" value="Citrate_synthase_bac-typ"/>
</dbReference>
<feature type="active site" evidence="7">
    <location>
        <position position="259"/>
    </location>
</feature>
<gene>
    <name evidence="8" type="ORF">GCM10010918_27820</name>
</gene>
<dbReference type="PIRSF" id="PIRSF001369">
    <property type="entry name" value="Citrate_synth"/>
    <property type="match status" value="1"/>
</dbReference>
<dbReference type="GO" id="GO:0036440">
    <property type="term" value="F:citrate synthase activity"/>
    <property type="evidence" value="ECO:0007669"/>
    <property type="project" value="UniProtKB-EC"/>
</dbReference>
<keyword evidence="4 6" id="KW-0808">Transferase</keyword>
<dbReference type="Proteomes" id="UP000600247">
    <property type="component" value="Unassembled WGS sequence"/>
</dbReference>
<dbReference type="Pfam" id="PF00285">
    <property type="entry name" value="Citrate_synt"/>
    <property type="match status" value="1"/>
</dbReference>
<dbReference type="PRINTS" id="PR00143">
    <property type="entry name" value="CITRTSNTHASE"/>
</dbReference>
<dbReference type="NCBIfam" id="TIGR01800">
    <property type="entry name" value="cit_synth_II"/>
    <property type="match status" value="1"/>
</dbReference>
<organism evidence="8 9">
    <name type="scientific">Paenibacillus radicis</name>
    <name type="common">ex Gao et al. 2016</name>
    <dbReference type="NCBI Taxonomy" id="1737354"/>
    <lineage>
        <taxon>Bacteria</taxon>
        <taxon>Bacillati</taxon>
        <taxon>Bacillota</taxon>
        <taxon>Bacilli</taxon>
        <taxon>Bacillales</taxon>
        <taxon>Paenibacillaceae</taxon>
        <taxon>Paenibacillus</taxon>
    </lineage>
</organism>
<dbReference type="InterPro" id="IPR002020">
    <property type="entry name" value="Citrate_synthase"/>
</dbReference>
<evidence type="ECO:0000313" key="8">
    <source>
        <dbReference type="EMBL" id="GGG70814.1"/>
    </source>
</evidence>
<proteinExistence type="inferred from homology"/>
<dbReference type="InterPro" id="IPR016142">
    <property type="entry name" value="Citrate_synth-like_lrg_a-sub"/>
</dbReference>
<dbReference type="FunFam" id="1.10.230.10:FF:000003">
    <property type="entry name" value="Citrate synthase"/>
    <property type="match status" value="1"/>
</dbReference>
<reference evidence="8 9" key="1">
    <citation type="journal article" date="2014" name="Int. J. Syst. Evol. Microbiol.">
        <title>Complete genome sequence of Corynebacterium casei LMG S-19264T (=DSM 44701T), isolated from a smear-ripened cheese.</title>
        <authorList>
            <consortium name="US DOE Joint Genome Institute (JGI-PGF)"/>
            <person name="Walter F."/>
            <person name="Albersmeier A."/>
            <person name="Kalinowski J."/>
            <person name="Ruckert C."/>
        </authorList>
    </citation>
    <scope>NUCLEOTIDE SEQUENCE [LARGE SCALE GENOMIC DNA]</scope>
    <source>
        <strain evidence="8 9">CGMCC 1.15286</strain>
    </source>
</reference>
<evidence type="ECO:0000256" key="3">
    <source>
        <dbReference type="ARBA" id="ARBA00022532"/>
    </source>
</evidence>
<dbReference type="RefSeq" id="WP_188889763.1">
    <property type="nucleotide sequence ID" value="NZ_BMHY01000004.1"/>
</dbReference>
<protein>
    <recommendedName>
        <fullName evidence="6">Citrate synthase</fullName>
    </recommendedName>
</protein>
<dbReference type="PANTHER" id="PTHR11739:SF25">
    <property type="entry name" value="CITRATE SYNTHASE-RELATED PROTEIN DDB_G0287281"/>
    <property type="match status" value="1"/>
</dbReference>
<keyword evidence="3" id="KW-0816">Tricarboxylic acid cycle</keyword>
<dbReference type="InterPro" id="IPR011278">
    <property type="entry name" value="2-MeCitrate/Citrate_synth_II"/>
</dbReference>
<evidence type="ECO:0000256" key="2">
    <source>
        <dbReference type="ARBA" id="ARBA00010566"/>
    </source>
</evidence>
<dbReference type="InterPro" id="IPR036969">
    <property type="entry name" value="Citrate_synthase_sf"/>
</dbReference>
<evidence type="ECO:0000256" key="6">
    <source>
        <dbReference type="PIRNR" id="PIRNR001369"/>
    </source>
</evidence>
<dbReference type="SUPFAM" id="SSF48256">
    <property type="entry name" value="Citrate synthase"/>
    <property type="match status" value="1"/>
</dbReference>
<sequence length="374" mass="41712">MTARKSGGLANTIAGETAISTVGKEGKGLTYRGYSIHDLAHYGTFEETAYLLLYGRLPDEDELLGYKLKLNRLRRLPDGLRSLLEHLPATMQPMDVLRTGISALAAFEPETADRGPRQIADRLLACGTSLLLYWHHFHTSGLRIDTEAPESASIAGHFLQLLHGRPPSELHEETLDVSLILYAEHEFNASTFAARVTASTLSDFYSSITTGIGTLRGPLHGGANEAAMELIERFTDADEAEKGVLQLLEQRQLVMGFGHRVYSISDPRSDIIKLWSATLSKEAGDTRLYPVSERIEEVMQRERQLFPNLDFYSASAYRFLGIPTDLFTPLFVLSRISGWSAHIIEQREGNRIIRPSALYVGPEPLSWVELADRR</sequence>
<evidence type="ECO:0000256" key="1">
    <source>
        <dbReference type="ARBA" id="ARBA00004751"/>
    </source>
</evidence>
<dbReference type="GO" id="GO:0005737">
    <property type="term" value="C:cytoplasm"/>
    <property type="evidence" value="ECO:0007669"/>
    <property type="project" value="InterPro"/>
</dbReference>
<evidence type="ECO:0000313" key="9">
    <source>
        <dbReference type="Proteomes" id="UP000600247"/>
    </source>
</evidence>
<comment type="similarity">
    <text evidence="2 6">Belongs to the citrate synthase family.</text>
</comment>
<accession>A0A917H879</accession>
<comment type="catalytic activity">
    <reaction evidence="5">
        <text>oxaloacetate + acetyl-CoA + H2O = citrate + CoA + H(+)</text>
        <dbReference type="Rhea" id="RHEA:16845"/>
        <dbReference type="ChEBI" id="CHEBI:15377"/>
        <dbReference type="ChEBI" id="CHEBI:15378"/>
        <dbReference type="ChEBI" id="CHEBI:16452"/>
        <dbReference type="ChEBI" id="CHEBI:16947"/>
        <dbReference type="ChEBI" id="CHEBI:57287"/>
        <dbReference type="ChEBI" id="CHEBI:57288"/>
        <dbReference type="EC" id="2.3.3.16"/>
    </reaction>
</comment>
<evidence type="ECO:0000256" key="5">
    <source>
        <dbReference type="ARBA" id="ARBA00049288"/>
    </source>
</evidence>
<evidence type="ECO:0000256" key="7">
    <source>
        <dbReference type="PIRSR" id="PIRSR001369-1"/>
    </source>
</evidence>
<feature type="active site" evidence="7">
    <location>
        <position position="310"/>
    </location>
</feature>
<dbReference type="EMBL" id="BMHY01000004">
    <property type="protein sequence ID" value="GGG70814.1"/>
    <property type="molecule type" value="Genomic_DNA"/>
</dbReference>
<evidence type="ECO:0000256" key="4">
    <source>
        <dbReference type="ARBA" id="ARBA00022679"/>
    </source>
</evidence>
<name>A0A917H879_9BACL</name>
<dbReference type="GO" id="GO:0005975">
    <property type="term" value="P:carbohydrate metabolic process"/>
    <property type="evidence" value="ECO:0007669"/>
    <property type="project" value="TreeGrafter"/>
</dbReference>
<dbReference type="Gene3D" id="1.10.230.10">
    <property type="entry name" value="Cytochrome P450-Terp, domain 2"/>
    <property type="match status" value="1"/>
</dbReference>
<dbReference type="PANTHER" id="PTHR11739">
    <property type="entry name" value="CITRATE SYNTHASE"/>
    <property type="match status" value="1"/>
</dbReference>
<dbReference type="GO" id="GO:0006099">
    <property type="term" value="P:tricarboxylic acid cycle"/>
    <property type="evidence" value="ECO:0007669"/>
    <property type="project" value="UniProtKB-KW"/>
</dbReference>
<dbReference type="GO" id="GO:0050440">
    <property type="term" value="F:2-methylcitrate synthase activity"/>
    <property type="evidence" value="ECO:0007669"/>
    <property type="project" value="TreeGrafter"/>
</dbReference>
<comment type="caution">
    <text evidence="8">The sequence shown here is derived from an EMBL/GenBank/DDBJ whole genome shotgun (WGS) entry which is preliminary data.</text>
</comment>
<dbReference type="GO" id="GO:0019679">
    <property type="term" value="P:propionate metabolic process, methylcitrate cycle"/>
    <property type="evidence" value="ECO:0007669"/>
    <property type="project" value="TreeGrafter"/>
</dbReference>
<dbReference type="AlphaFoldDB" id="A0A917H879"/>
<comment type="pathway">
    <text evidence="1">Carbohydrate metabolism; tricarboxylic acid cycle; isocitrate from oxaloacetate: step 1/2.</text>
</comment>
<dbReference type="Gene3D" id="1.10.580.10">
    <property type="entry name" value="Citrate Synthase, domain 1"/>
    <property type="match status" value="1"/>
</dbReference>
<keyword evidence="9" id="KW-1185">Reference proteome</keyword>
<dbReference type="InterPro" id="IPR016143">
    <property type="entry name" value="Citrate_synth-like_sm_a-sub"/>
</dbReference>